<gene>
    <name evidence="7" type="ORF">BOO71_0007780</name>
</gene>
<organism evidence="7 8">
    <name type="scientific">Deinococcus marmoris</name>
    <dbReference type="NCBI Taxonomy" id="249408"/>
    <lineage>
        <taxon>Bacteria</taxon>
        <taxon>Thermotogati</taxon>
        <taxon>Deinococcota</taxon>
        <taxon>Deinococci</taxon>
        <taxon>Deinococcales</taxon>
        <taxon>Deinococcaceae</taxon>
        <taxon>Deinococcus</taxon>
    </lineage>
</organism>
<proteinExistence type="predicted"/>
<evidence type="ECO:0000256" key="5">
    <source>
        <dbReference type="SAM" id="Phobius"/>
    </source>
</evidence>
<dbReference type="InterPro" id="IPR010652">
    <property type="entry name" value="DUF1232"/>
</dbReference>
<dbReference type="RefSeq" id="WP_075833139.1">
    <property type="nucleotide sequence ID" value="NZ_MSTI01000089.1"/>
</dbReference>
<keyword evidence="2 5" id="KW-0812">Transmembrane</keyword>
<keyword evidence="8" id="KW-1185">Reference proteome</keyword>
<dbReference type="OrthoDB" id="73796at2"/>
<reference evidence="7 8" key="1">
    <citation type="submission" date="2017-01" db="EMBL/GenBank/DDBJ databases">
        <title>Genome Analysis of Deinococcus marmoris KOPRI26562.</title>
        <authorList>
            <person name="Kim J.H."/>
            <person name="Oh H.-M."/>
        </authorList>
    </citation>
    <scope>NUCLEOTIDE SEQUENCE [LARGE SCALE GENOMIC DNA]</scope>
    <source>
        <strain evidence="7 8">KOPRI26562</strain>
    </source>
</reference>
<evidence type="ECO:0000256" key="4">
    <source>
        <dbReference type="ARBA" id="ARBA00023136"/>
    </source>
</evidence>
<keyword evidence="3 5" id="KW-1133">Transmembrane helix</keyword>
<evidence type="ECO:0000259" key="6">
    <source>
        <dbReference type="Pfam" id="PF06803"/>
    </source>
</evidence>
<evidence type="ECO:0000256" key="3">
    <source>
        <dbReference type="ARBA" id="ARBA00022989"/>
    </source>
</evidence>
<keyword evidence="4 5" id="KW-0472">Membrane</keyword>
<dbReference type="GO" id="GO:0012505">
    <property type="term" value="C:endomembrane system"/>
    <property type="evidence" value="ECO:0007669"/>
    <property type="project" value="UniProtKB-SubCell"/>
</dbReference>
<dbReference type="eggNOG" id="COG3339">
    <property type="taxonomic scope" value="Bacteria"/>
</dbReference>
<evidence type="ECO:0000313" key="7">
    <source>
        <dbReference type="EMBL" id="OLV17793.1"/>
    </source>
</evidence>
<protein>
    <recommendedName>
        <fullName evidence="6">DUF1232 domain-containing protein</fullName>
    </recommendedName>
</protein>
<dbReference type="Pfam" id="PF06803">
    <property type="entry name" value="DUF1232"/>
    <property type="match status" value="1"/>
</dbReference>
<comment type="caution">
    <text evidence="7">The sequence shown here is derived from an EMBL/GenBank/DDBJ whole genome shotgun (WGS) entry which is preliminary data.</text>
</comment>
<feature type="transmembrane region" description="Helical" evidence="5">
    <location>
        <begin position="61"/>
        <end position="81"/>
    </location>
</feature>
<sequence>MITRLKPIWRDALALLFAVWDARTPMTARLGALLALAYALSPIDLIPDAIPVVGLGDDLLVVPAILALAARSLPAPVLFSARARSAALQRRLPWLLPALGASLILGTGLLIWALWRGLSGGG</sequence>
<evidence type="ECO:0000313" key="8">
    <source>
        <dbReference type="Proteomes" id="UP000186607"/>
    </source>
</evidence>
<dbReference type="EMBL" id="MSTI01000089">
    <property type="protein sequence ID" value="OLV17793.1"/>
    <property type="molecule type" value="Genomic_DNA"/>
</dbReference>
<evidence type="ECO:0000256" key="1">
    <source>
        <dbReference type="ARBA" id="ARBA00004127"/>
    </source>
</evidence>
<evidence type="ECO:0000256" key="2">
    <source>
        <dbReference type="ARBA" id="ARBA00022692"/>
    </source>
</evidence>
<name>A0A1U7NXZ4_9DEIO</name>
<dbReference type="Proteomes" id="UP000186607">
    <property type="component" value="Unassembled WGS sequence"/>
</dbReference>
<comment type="subcellular location">
    <subcellularLocation>
        <location evidence="1">Endomembrane system</location>
        <topology evidence="1">Multi-pass membrane protein</topology>
    </subcellularLocation>
</comment>
<feature type="domain" description="DUF1232" evidence="6">
    <location>
        <begin position="29"/>
        <end position="63"/>
    </location>
</feature>
<feature type="transmembrane region" description="Helical" evidence="5">
    <location>
        <begin position="93"/>
        <end position="115"/>
    </location>
</feature>
<dbReference type="STRING" id="249408.BOO71_0007780"/>
<dbReference type="AlphaFoldDB" id="A0A1U7NXZ4"/>
<accession>A0A1U7NXZ4</accession>